<dbReference type="InterPro" id="IPR025525">
    <property type="entry name" value="hAT-like_transposase_RNase-H"/>
</dbReference>
<dbReference type="SUPFAM" id="SSF63829">
    <property type="entry name" value="Calcium-dependent phosphotriesterase"/>
    <property type="match status" value="1"/>
</dbReference>
<feature type="transmembrane region" description="Helical" evidence="14">
    <location>
        <begin position="1173"/>
        <end position="1192"/>
    </location>
</feature>
<keyword evidence="14" id="KW-1133">Transmembrane helix</keyword>
<evidence type="ECO:0000313" key="16">
    <source>
        <dbReference type="EMBL" id="KAH0928290.1"/>
    </source>
</evidence>
<evidence type="ECO:0000256" key="1">
    <source>
        <dbReference type="ARBA" id="ARBA00004116"/>
    </source>
</evidence>
<feature type="domain" description="BED-type" evidence="15">
    <location>
        <begin position="102"/>
        <end position="162"/>
    </location>
</feature>
<evidence type="ECO:0000256" key="10">
    <source>
        <dbReference type="ARBA" id="ARBA00023163"/>
    </source>
</evidence>
<feature type="region of interest" description="Disordered" evidence="13">
    <location>
        <begin position="70"/>
        <end position="96"/>
    </location>
</feature>
<evidence type="ECO:0000313" key="17">
    <source>
        <dbReference type="Proteomes" id="UP000824890"/>
    </source>
</evidence>
<dbReference type="InterPro" id="IPR012337">
    <property type="entry name" value="RNaseH-like_sf"/>
</dbReference>
<evidence type="ECO:0000259" key="15">
    <source>
        <dbReference type="PROSITE" id="PS50808"/>
    </source>
</evidence>
<dbReference type="Pfam" id="PF14372">
    <property type="entry name" value="hAT-like_RNase-H"/>
    <property type="match status" value="1"/>
</dbReference>
<keyword evidence="11" id="KW-0539">Nucleus</keyword>
<dbReference type="Gene3D" id="2.120.10.30">
    <property type="entry name" value="TolB, C-terminal domain"/>
    <property type="match status" value="1"/>
</dbReference>
<evidence type="ECO:0000256" key="6">
    <source>
        <dbReference type="ARBA" id="ARBA00022771"/>
    </source>
</evidence>
<feature type="transmembrane region" description="Helical" evidence="14">
    <location>
        <begin position="1129"/>
        <end position="1152"/>
    </location>
</feature>
<dbReference type="Pfam" id="PF05699">
    <property type="entry name" value="Dimer_Tnp_hAT"/>
    <property type="match status" value="1"/>
</dbReference>
<comment type="subunit">
    <text evidence="3">Homodimer.</text>
</comment>
<keyword evidence="7" id="KW-0862">Zinc</keyword>
<evidence type="ECO:0000256" key="2">
    <source>
        <dbReference type="ARBA" id="ARBA00004123"/>
    </source>
</evidence>
<dbReference type="PANTHER" id="PTHR46481">
    <property type="entry name" value="ZINC FINGER BED DOMAIN-CONTAINING PROTEIN 4"/>
    <property type="match status" value="1"/>
</dbReference>
<evidence type="ECO:0000256" key="7">
    <source>
        <dbReference type="ARBA" id="ARBA00022833"/>
    </source>
</evidence>
<dbReference type="InterPro" id="IPR036236">
    <property type="entry name" value="Znf_C2H2_sf"/>
</dbReference>
<proteinExistence type="predicted"/>
<gene>
    <name evidence="16" type="ORF">HID58_014017</name>
</gene>
<protein>
    <recommendedName>
        <fullName evidence="15">BED-type domain-containing protein</fullName>
    </recommendedName>
</protein>
<dbReference type="PANTHER" id="PTHR46481:SF10">
    <property type="entry name" value="ZINC FINGER BED DOMAIN-CONTAINING PROTEIN 39"/>
    <property type="match status" value="1"/>
</dbReference>
<dbReference type="Pfam" id="PF03088">
    <property type="entry name" value="Str_synth"/>
    <property type="match status" value="1"/>
</dbReference>
<keyword evidence="9" id="KW-0238">DNA-binding</keyword>
<evidence type="ECO:0000256" key="8">
    <source>
        <dbReference type="ARBA" id="ARBA00023015"/>
    </source>
</evidence>
<keyword evidence="4" id="KW-0926">Vacuole</keyword>
<name>A0ABQ8DFZ5_BRANA</name>
<evidence type="ECO:0000256" key="4">
    <source>
        <dbReference type="ARBA" id="ARBA00022554"/>
    </source>
</evidence>
<feature type="region of interest" description="Disordered" evidence="13">
    <location>
        <begin position="634"/>
        <end position="669"/>
    </location>
</feature>
<keyword evidence="10" id="KW-0804">Transcription</keyword>
<dbReference type="EMBL" id="JAGKQM010000004">
    <property type="protein sequence ID" value="KAH0928290.1"/>
    <property type="molecule type" value="Genomic_DNA"/>
</dbReference>
<dbReference type="SUPFAM" id="SSF57667">
    <property type="entry name" value="beta-beta-alpha zinc fingers"/>
    <property type="match status" value="1"/>
</dbReference>
<dbReference type="SMART" id="SM00614">
    <property type="entry name" value="ZnF_BED"/>
    <property type="match status" value="1"/>
</dbReference>
<evidence type="ECO:0000256" key="11">
    <source>
        <dbReference type="ARBA" id="ARBA00023242"/>
    </source>
</evidence>
<keyword evidence="5" id="KW-0479">Metal-binding</keyword>
<comment type="subcellular location">
    <subcellularLocation>
        <location evidence="2">Nucleus</location>
    </subcellularLocation>
    <subcellularLocation>
        <location evidence="1">Vacuole</location>
    </subcellularLocation>
</comment>
<keyword evidence="17" id="KW-1185">Reference proteome</keyword>
<keyword evidence="6 12" id="KW-0863">Zinc-finger</keyword>
<evidence type="ECO:0000256" key="12">
    <source>
        <dbReference type="PROSITE-ProRule" id="PRU00027"/>
    </source>
</evidence>
<evidence type="ECO:0000256" key="14">
    <source>
        <dbReference type="SAM" id="Phobius"/>
    </source>
</evidence>
<evidence type="ECO:0000256" key="13">
    <source>
        <dbReference type="SAM" id="MobiDB-lite"/>
    </source>
</evidence>
<dbReference type="InterPro" id="IPR018119">
    <property type="entry name" value="Strictosidine_synth_cons-reg"/>
</dbReference>
<dbReference type="SUPFAM" id="SSF53098">
    <property type="entry name" value="Ribonuclease H-like"/>
    <property type="match status" value="1"/>
</dbReference>
<keyword evidence="8" id="KW-0805">Transcription regulation</keyword>
<evidence type="ECO:0000256" key="3">
    <source>
        <dbReference type="ARBA" id="ARBA00011738"/>
    </source>
</evidence>
<feature type="compositionally biased region" description="Low complexity" evidence="13">
    <location>
        <begin position="71"/>
        <end position="81"/>
    </location>
</feature>
<organism evidence="16 17">
    <name type="scientific">Brassica napus</name>
    <name type="common">Rape</name>
    <dbReference type="NCBI Taxonomy" id="3708"/>
    <lineage>
        <taxon>Eukaryota</taxon>
        <taxon>Viridiplantae</taxon>
        <taxon>Streptophyta</taxon>
        <taxon>Embryophyta</taxon>
        <taxon>Tracheophyta</taxon>
        <taxon>Spermatophyta</taxon>
        <taxon>Magnoliopsida</taxon>
        <taxon>eudicotyledons</taxon>
        <taxon>Gunneridae</taxon>
        <taxon>Pentapetalae</taxon>
        <taxon>rosids</taxon>
        <taxon>malvids</taxon>
        <taxon>Brassicales</taxon>
        <taxon>Brassicaceae</taxon>
        <taxon>Brassiceae</taxon>
        <taxon>Brassica</taxon>
    </lineage>
</organism>
<dbReference type="InterPro" id="IPR008906">
    <property type="entry name" value="HATC_C_dom"/>
</dbReference>
<keyword evidence="14" id="KW-0812">Transmembrane</keyword>
<feature type="compositionally biased region" description="Basic and acidic residues" evidence="13">
    <location>
        <begin position="649"/>
        <end position="662"/>
    </location>
</feature>
<evidence type="ECO:0000256" key="9">
    <source>
        <dbReference type="ARBA" id="ARBA00023125"/>
    </source>
</evidence>
<dbReference type="InterPro" id="IPR011042">
    <property type="entry name" value="6-blade_b-propeller_TolB-like"/>
</dbReference>
<dbReference type="Pfam" id="PF02892">
    <property type="entry name" value="zf-BED"/>
    <property type="match status" value="1"/>
</dbReference>
<keyword evidence="14" id="KW-0472">Membrane</keyword>
<reference evidence="16 17" key="1">
    <citation type="submission" date="2021-05" db="EMBL/GenBank/DDBJ databases">
        <title>Genome Assembly of Synthetic Allotetraploid Brassica napus Reveals Homoeologous Exchanges between Subgenomes.</title>
        <authorList>
            <person name="Davis J.T."/>
        </authorList>
    </citation>
    <scope>NUCLEOTIDE SEQUENCE [LARGE SCALE GENOMIC DNA]</scope>
    <source>
        <strain evidence="17">cv. Da-Ae</strain>
        <tissue evidence="16">Seedling</tissue>
    </source>
</reference>
<comment type="caution">
    <text evidence="16">The sequence shown here is derived from an EMBL/GenBank/DDBJ whole genome shotgun (WGS) entry which is preliminary data.</text>
</comment>
<evidence type="ECO:0000256" key="5">
    <source>
        <dbReference type="ARBA" id="ARBA00022723"/>
    </source>
</evidence>
<sequence>MTHLPKQHTLCWKWFRLLLDLYPSHDLQSFRVFFFVLVQRTMDNNTSSLMLIDDNNGSFEIDDKSHLDLVTPTTTRPTDAAADTDDGGGGSLLSQPGIRRRRKKSMVWEHFTIEPTSPGSSKACCKHCRKSFAYITGQKLAGTSHLKRHIQLGICPMSRGGGDQLTQISPDSKDVVVACAPPKKRQRAAASSSVPLDQDRCYGEMAKMIIMHEYPLHMVEHSGFAAFVRALRPQLGMASFHAIHADCVAMYLSEKQKLSAFIGEVPGQVNLTVDLWSSDQSVGYAFMTGHFIDKDWNLTRRLLNVALVPSPDSDFALNQPVAACLADWNLERRLCSLTVGGYLVNKNAVENLRCCLSAKNQHVLNGQLLLGSCYARLLSSMACDALGAEDLQTGIRKVRDSVKHVKSRDSCSERFDELKAQLQTRSEKDLRIDNQTKWDTTYSMLLAAYEQKEVFSCLGNCDLEYKISMSPEEWRKIEVLCSCLKILFDAASVLTGPTRRLTANDLYHEMTKLQLELSHAAMSEEADVRNLATPLREKFDEYWRGCFLLLAVAVVMDPRFKMKLIEFSFSKAYGEDAEKWIRSVDDAVHELYHDYAEQSHSLLEAYVGHGNDGFSETEVHFHPEYNHSNELSHDQIYEQPGGDSNLLNEKPRDHALDGHESQEAAETDQTQLVEELPLENQLVEDTDMTQETQPVDEILEDTQSVEELAQEAQLVEEKHADNDILVEEVEHVRQPEEEMVQNTEPVEQVVQEAQLVEEKHGDSDIQPVEELGHETQPVEEMVENTEPVEEVAQEAQLVEEKHGDSEIQAVKELEHETQPVEEMVEDTEPVEEVAQEAQVVEEKHDDIQPVEEAEHDTQPVEEIIEDTQPVEDLAQPVETIPEHSKNPQNGDSQSHAMPQEEAAFTISQEGHHVDVLLQEGHHLEASSQEFPLITIGDGFSDFELYISEVGSREQMKSELDQYLEESLIPRSPDFEVLGWWSLNRTKYPTLSKMAADVLSLPFCTVSPDSVFDTDVKKMDNYRSSLGHVTLEALFCAKDWLMHASTSENNMKREPCFGYGIYLLLIGRFEIEYFSFSVNVVLVNKVLVKDVVDEDIPRVVKPSLCIQRTKKIFIHHHLNLRSTQFSFHNFFTTTFSFLISYILCTLNQVNLIFAFSEHFQMEKKGQQHSTHDSFLTHHPVLSIIALSVIFIAIDPFHMSPIGGREFKPVKHEVAPYKQVMENWPRDNLSQLGQHGKLEFVDQVFGPESLEFDGLGRGPYTGLADGRVVRWMGEAVGWETFSVVTSKWSEEACARGVDSTTNKQWKHEKLCGRPLGLRFDKETGNLYIADAYYGLLVVGPEGGVATPLATHVEEKPILFANDLDIHRNGSIFFTDTSKRYDRANHFFILLEGESTGRLLRYDPPTKTTHIVLEGLAFPNGIQLSKDQSFLLFTETTNCRLVKYWLEGAKTGEMEVVADLPGFPDNVRMNERGEFWVAIDCCRTPAQEVLTNNPWIKSIYFRLPIPMKLLAKAMGMKMYTVISRFDEDGEVLEVLEDRQGKVMRLVSEVREVQGKLWIGTVAHNHIASVPYPLTMN</sequence>
<accession>A0ABQ8DFZ5</accession>
<dbReference type="Proteomes" id="UP000824890">
    <property type="component" value="Unassembled WGS sequence"/>
</dbReference>
<dbReference type="InterPro" id="IPR003656">
    <property type="entry name" value="Znf_BED"/>
</dbReference>
<dbReference type="PROSITE" id="PS50808">
    <property type="entry name" value="ZF_BED"/>
    <property type="match status" value="1"/>
</dbReference>
<dbReference type="InterPro" id="IPR052035">
    <property type="entry name" value="ZnF_BED_domain_contain"/>
</dbReference>